<evidence type="ECO:0000313" key="1">
    <source>
        <dbReference type="EMBL" id="MBX50006.1"/>
    </source>
</evidence>
<sequence>MGWQVEEVWNIQCNHEKWEPR</sequence>
<reference evidence="1" key="1">
    <citation type="submission" date="2018-02" db="EMBL/GenBank/DDBJ databases">
        <title>Rhizophora mucronata_Transcriptome.</title>
        <authorList>
            <person name="Meera S.P."/>
            <person name="Sreeshan A."/>
            <person name="Augustine A."/>
        </authorList>
    </citation>
    <scope>NUCLEOTIDE SEQUENCE</scope>
    <source>
        <tissue evidence="1">Leaf</tissue>
    </source>
</reference>
<organism evidence="1">
    <name type="scientific">Rhizophora mucronata</name>
    <name type="common">Asiatic mangrove</name>
    <dbReference type="NCBI Taxonomy" id="61149"/>
    <lineage>
        <taxon>Eukaryota</taxon>
        <taxon>Viridiplantae</taxon>
        <taxon>Streptophyta</taxon>
        <taxon>Embryophyta</taxon>
        <taxon>Tracheophyta</taxon>
        <taxon>Spermatophyta</taxon>
        <taxon>Magnoliopsida</taxon>
        <taxon>eudicotyledons</taxon>
        <taxon>Gunneridae</taxon>
        <taxon>Pentapetalae</taxon>
        <taxon>rosids</taxon>
        <taxon>fabids</taxon>
        <taxon>Malpighiales</taxon>
        <taxon>Rhizophoraceae</taxon>
        <taxon>Rhizophora</taxon>
    </lineage>
</organism>
<protein>
    <submittedName>
        <fullName evidence="1">Uncharacterized protein</fullName>
    </submittedName>
</protein>
<accession>A0A2P2P5F7</accession>
<name>A0A2P2P5F7_RHIMU</name>
<proteinExistence type="predicted"/>
<dbReference type="AlphaFoldDB" id="A0A2P2P5F7"/>
<dbReference type="EMBL" id="GGEC01069522">
    <property type="protein sequence ID" value="MBX50006.1"/>
    <property type="molecule type" value="Transcribed_RNA"/>
</dbReference>